<evidence type="ECO:0000313" key="2">
    <source>
        <dbReference type="EMBL" id="ABA96210.1"/>
    </source>
</evidence>
<name>Q2QYP8_ORYSJ</name>
<reference evidence="2" key="1">
    <citation type="journal article" date="2005" name="BMC Biol.">
        <title>The sequence of rice chromosomes 11 and 12, rich in disease resistance genes and recent gene duplications.</title>
        <authorList>
            <consortium name="The rice chromosomes 11 and 12 sequencing consortia"/>
        </authorList>
    </citation>
    <scope>NUCLEOTIDE SEQUENCE [LARGE SCALE GENOMIC DNA]</scope>
</reference>
<reference evidence="2" key="3">
    <citation type="submission" date="2006-01" db="EMBL/GenBank/DDBJ databases">
        <authorList>
            <person name="Buell R."/>
        </authorList>
    </citation>
    <scope>NUCLEOTIDE SEQUENCE</scope>
</reference>
<dbReference type="EMBL" id="DP000011">
    <property type="protein sequence ID" value="ABA96210.1"/>
    <property type="molecule type" value="Genomic_DNA"/>
</dbReference>
<protein>
    <submittedName>
        <fullName evidence="2">Expressed protein</fullName>
    </submittedName>
</protein>
<reference evidence="2" key="2">
    <citation type="submission" date="2005-04" db="EMBL/GenBank/DDBJ databases">
        <authorList>
            <person name="Buell C.R."/>
            <person name="Wing R.A."/>
            <person name="McCombie W.A."/>
            <person name="Ouyang S."/>
        </authorList>
    </citation>
    <scope>NUCLEOTIDE SEQUENCE</scope>
</reference>
<feature type="region of interest" description="Disordered" evidence="1">
    <location>
        <begin position="54"/>
        <end position="103"/>
    </location>
</feature>
<evidence type="ECO:0000256" key="1">
    <source>
        <dbReference type="SAM" id="MobiDB-lite"/>
    </source>
</evidence>
<dbReference type="AlphaFoldDB" id="Q2QYP8"/>
<gene>
    <name evidence="2" type="ordered locus">LOC_Os12g01960</name>
</gene>
<sequence>MEGEDDGEGRATIAAGKVAPMAQRWMPCSRKGRRRGGRKRVVYRGWGVIAWGGHPPISRPPKCTGAAAGGDERPEQAGERATTSGVEWGGGGGADEAGRSRASRRHAEQEHVAVLDVVEDPLPFPHLDAERAVAPHPGDRPAVHTGEVGEQRGGAAGGEAADWLRAEARRVRAPAGVLVDVVVGHPDGAAVGGVGAGHRDGVQDVVDGDAAVVAGDDVADVVAAPVGELAMAG</sequence>
<accession>Q2QYP8</accession>
<organism evidence="2">
    <name type="scientific">Oryza sativa subsp. japonica</name>
    <name type="common">Rice</name>
    <dbReference type="NCBI Taxonomy" id="39947"/>
    <lineage>
        <taxon>Eukaryota</taxon>
        <taxon>Viridiplantae</taxon>
        <taxon>Streptophyta</taxon>
        <taxon>Embryophyta</taxon>
        <taxon>Tracheophyta</taxon>
        <taxon>Spermatophyta</taxon>
        <taxon>Magnoliopsida</taxon>
        <taxon>Liliopsida</taxon>
        <taxon>Poales</taxon>
        <taxon>Poaceae</taxon>
        <taxon>BOP clade</taxon>
        <taxon>Oryzoideae</taxon>
        <taxon>Oryzeae</taxon>
        <taxon>Oryzinae</taxon>
        <taxon>Oryza</taxon>
        <taxon>Oryza sativa</taxon>
    </lineage>
</organism>
<proteinExistence type="predicted"/>